<protein>
    <recommendedName>
        <fullName evidence="4">Type I restriction modification DNA specificity domain-containing protein</fullName>
    </recommendedName>
</protein>
<evidence type="ECO:0000256" key="3">
    <source>
        <dbReference type="ARBA" id="ARBA00023125"/>
    </source>
</evidence>
<organism evidence="5 6">
    <name type="scientific">Lactococcus lactis subsp. hordniae</name>
    <dbReference type="NCBI Taxonomy" id="203404"/>
    <lineage>
        <taxon>Bacteria</taxon>
        <taxon>Bacillati</taxon>
        <taxon>Bacillota</taxon>
        <taxon>Bacilli</taxon>
        <taxon>Lactobacillales</taxon>
        <taxon>Streptococcaceae</taxon>
        <taxon>Lactococcus</taxon>
    </lineage>
</organism>
<keyword evidence="2" id="KW-0680">Restriction system</keyword>
<proteinExistence type="inferred from homology"/>
<evidence type="ECO:0000313" key="5">
    <source>
        <dbReference type="EMBL" id="KAA8703958.1"/>
    </source>
</evidence>
<sequence>MGCLIKVKLKELFYINYGVNLELSNCTISDDKDAINFVSRTSENNGVACKVKPVEGVIPQPAGTLSCAGGGSVLSTFAQNKPYYSGRDLYVLTPKEEMSLNEKLFWCTAIQKNAYRYSYGRQANKTLGDLELPDHVPEFVKSYEISPPKTENSNNISLPLCAQKWKDFCLSTLFEIKGTITTPPTHFDSTVTKGEYPYVTTRSKNNGVTDFYDFYTEIGNVITVDSAVAGFPAFQIKNFSASDHVEKLIPLFPMTTNIALFIVTLLKKEMYRYSYGRKCNQIKLKNTVIKLPEKNGNPDWEFIENYIKFLPYADIIQ</sequence>
<dbReference type="Pfam" id="PF01420">
    <property type="entry name" value="Methylase_S"/>
    <property type="match status" value="1"/>
</dbReference>
<dbReference type="Proteomes" id="UP000325203">
    <property type="component" value="Unassembled WGS sequence"/>
</dbReference>
<dbReference type="GO" id="GO:0003677">
    <property type="term" value="F:DNA binding"/>
    <property type="evidence" value="ECO:0007669"/>
    <property type="project" value="UniProtKB-KW"/>
</dbReference>
<dbReference type="EMBL" id="VXKC01000006">
    <property type="protein sequence ID" value="KAA8703958.1"/>
    <property type="molecule type" value="Genomic_DNA"/>
</dbReference>
<feature type="domain" description="Type I restriction modification DNA specificity" evidence="4">
    <location>
        <begin position="164"/>
        <end position="308"/>
    </location>
</feature>
<reference evidence="5 6" key="1">
    <citation type="submission" date="2019-09" db="EMBL/GenBank/DDBJ databases">
        <title>Draft genome sequence of various Type strains from the CCUG.</title>
        <authorList>
            <person name="Pineiro-Iglesias B."/>
            <person name="Tunovic T."/>
            <person name="Unosson C."/>
            <person name="Inganas E."/>
            <person name="Ohlen M."/>
            <person name="Cardew S."/>
            <person name="Jensie-Markopoulos S."/>
            <person name="Salva-Serra F."/>
            <person name="Jaen-Luchoro D."/>
            <person name="Karlsson R."/>
            <person name="Svensson-Stadler L."/>
            <person name="Chun J."/>
            <person name="Moore E."/>
        </authorList>
    </citation>
    <scope>NUCLEOTIDE SEQUENCE [LARGE SCALE GENOMIC DNA]</scope>
    <source>
        <strain evidence="5 6">CCUG 32210T</strain>
    </source>
</reference>
<gene>
    <name evidence="5" type="ORF">F4V48_03315</name>
</gene>
<evidence type="ECO:0000313" key="6">
    <source>
        <dbReference type="Proteomes" id="UP000325203"/>
    </source>
</evidence>
<dbReference type="GO" id="GO:0009307">
    <property type="term" value="P:DNA restriction-modification system"/>
    <property type="evidence" value="ECO:0007669"/>
    <property type="project" value="UniProtKB-KW"/>
</dbReference>
<evidence type="ECO:0000256" key="2">
    <source>
        <dbReference type="ARBA" id="ARBA00022747"/>
    </source>
</evidence>
<keyword evidence="3" id="KW-0238">DNA-binding</keyword>
<comment type="similarity">
    <text evidence="1">Belongs to the type-I restriction system S methylase family.</text>
</comment>
<dbReference type="InterPro" id="IPR044946">
    <property type="entry name" value="Restrct_endonuc_typeI_TRD_sf"/>
</dbReference>
<dbReference type="AlphaFoldDB" id="A0A5M9Q6A2"/>
<dbReference type="SUPFAM" id="SSF116734">
    <property type="entry name" value="DNA methylase specificity domain"/>
    <property type="match status" value="2"/>
</dbReference>
<comment type="caution">
    <text evidence="5">The sequence shown here is derived from an EMBL/GenBank/DDBJ whole genome shotgun (WGS) entry which is preliminary data.</text>
</comment>
<name>A0A5M9Q6A2_LACLH</name>
<evidence type="ECO:0000259" key="4">
    <source>
        <dbReference type="Pfam" id="PF01420"/>
    </source>
</evidence>
<accession>A0A5M9Q6A2</accession>
<evidence type="ECO:0000256" key="1">
    <source>
        <dbReference type="ARBA" id="ARBA00010923"/>
    </source>
</evidence>
<dbReference type="Gene3D" id="3.90.220.20">
    <property type="entry name" value="DNA methylase specificity domains"/>
    <property type="match status" value="2"/>
</dbReference>
<dbReference type="InterPro" id="IPR000055">
    <property type="entry name" value="Restrct_endonuc_typeI_TRD"/>
</dbReference>